<dbReference type="Proteomes" id="UP000178510">
    <property type="component" value="Unassembled WGS sequence"/>
</dbReference>
<organism evidence="2 3">
    <name type="scientific">Candidatus Sungbacteria bacterium RIFCSPHIGHO2_02_FULL_52_23</name>
    <dbReference type="NCBI Taxonomy" id="1802274"/>
    <lineage>
        <taxon>Bacteria</taxon>
        <taxon>Candidatus Sungiibacteriota</taxon>
    </lineage>
</organism>
<sequence>MSVIKHKAQRVVVLIDVQNLYHSARNLYNARANFKEVVKAAVAGRQLVRAIGYVIRTESGEEKAFLEALVNMGIETKIKDLQVFAGGMKKADWDVGMAVDAVRFAEAFVDAIVLVTGDGDFVPLVEYLHARGVQSEVMAFGRSTSQRLREAADDFIDLGADRKFLLRVGRAGAE</sequence>
<dbReference type="GO" id="GO:0004540">
    <property type="term" value="F:RNA nuclease activity"/>
    <property type="evidence" value="ECO:0007669"/>
    <property type="project" value="InterPro"/>
</dbReference>
<gene>
    <name evidence="2" type="ORF">A3J58_01580</name>
</gene>
<evidence type="ECO:0000313" key="2">
    <source>
        <dbReference type="EMBL" id="OHA02399.1"/>
    </source>
</evidence>
<comment type="caution">
    <text evidence="2">The sequence shown here is derived from an EMBL/GenBank/DDBJ whole genome shotgun (WGS) entry which is preliminary data.</text>
</comment>
<protein>
    <recommendedName>
        <fullName evidence="1">NYN domain-containing protein</fullName>
    </recommendedName>
</protein>
<evidence type="ECO:0000313" key="3">
    <source>
        <dbReference type="Proteomes" id="UP000178510"/>
    </source>
</evidence>
<dbReference type="InterPro" id="IPR021139">
    <property type="entry name" value="NYN"/>
</dbReference>
<feature type="domain" description="NYN" evidence="1">
    <location>
        <begin position="10"/>
        <end position="158"/>
    </location>
</feature>
<dbReference type="STRING" id="1802274.A3J58_01580"/>
<proteinExistence type="predicted"/>
<evidence type="ECO:0000259" key="1">
    <source>
        <dbReference type="Pfam" id="PF01936"/>
    </source>
</evidence>
<dbReference type="PANTHER" id="PTHR35458">
    <property type="entry name" value="SLR0755 PROTEIN"/>
    <property type="match status" value="1"/>
</dbReference>
<dbReference type="EMBL" id="MHQM01000048">
    <property type="protein sequence ID" value="OHA02399.1"/>
    <property type="molecule type" value="Genomic_DNA"/>
</dbReference>
<dbReference type="Gene3D" id="3.40.50.1010">
    <property type="entry name" value="5'-nuclease"/>
    <property type="match status" value="1"/>
</dbReference>
<accession>A0A1G2KVF6</accession>
<dbReference type="AlphaFoldDB" id="A0A1G2KVF6"/>
<dbReference type="Pfam" id="PF01936">
    <property type="entry name" value="NYN"/>
    <property type="match status" value="1"/>
</dbReference>
<reference evidence="2 3" key="1">
    <citation type="journal article" date="2016" name="Nat. Commun.">
        <title>Thousands of microbial genomes shed light on interconnected biogeochemical processes in an aquifer system.</title>
        <authorList>
            <person name="Anantharaman K."/>
            <person name="Brown C.T."/>
            <person name="Hug L.A."/>
            <person name="Sharon I."/>
            <person name="Castelle C.J."/>
            <person name="Probst A.J."/>
            <person name="Thomas B.C."/>
            <person name="Singh A."/>
            <person name="Wilkins M.J."/>
            <person name="Karaoz U."/>
            <person name="Brodie E.L."/>
            <person name="Williams K.H."/>
            <person name="Hubbard S.S."/>
            <person name="Banfield J.F."/>
        </authorList>
    </citation>
    <scope>NUCLEOTIDE SEQUENCE [LARGE SCALE GENOMIC DNA]</scope>
</reference>
<dbReference type="InterPro" id="IPR047140">
    <property type="entry name" value="LabA"/>
</dbReference>
<dbReference type="PANTHER" id="PTHR35458:SF8">
    <property type="entry name" value="SLR0650 PROTEIN"/>
    <property type="match status" value="1"/>
</dbReference>
<name>A0A1G2KVF6_9BACT</name>
<dbReference type="CDD" id="cd10911">
    <property type="entry name" value="PIN_LabA"/>
    <property type="match status" value="1"/>
</dbReference>